<dbReference type="OrthoDB" id="10253408at2759"/>
<gene>
    <name evidence="7" type="ORF">KFE25_005045</name>
</gene>
<dbReference type="InterPro" id="IPR025661">
    <property type="entry name" value="Pept_asp_AS"/>
</dbReference>
<evidence type="ECO:0000259" key="6">
    <source>
        <dbReference type="SMART" id="SM00645"/>
    </source>
</evidence>
<dbReference type="Gene3D" id="3.90.70.10">
    <property type="entry name" value="Cysteine proteinases"/>
    <property type="match status" value="1"/>
</dbReference>
<comment type="similarity">
    <text evidence="1">Belongs to the peptidase C1 family.</text>
</comment>
<dbReference type="SUPFAM" id="SSF54001">
    <property type="entry name" value="Cysteine proteinases"/>
    <property type="match status" value="1"/>
</dbReference>
<sequence length="483" mass="49714">MPAAPSTGCARRRCSAPRAAVLALCAIPLARAPAARAHDRAAVAAAAHHGLDSYVGVEQWPGAAPPRGAQAARARSELEEVQWRLGVSDEELAQMQGAFGAWSRANHRSYASAEQQTRALEHWIATELFIRRHARDAQLAAAMVGASGGVRSAAQLDLGRFWVGHNALSDLSDAELSSRFGTPVERIEPRARPSAAPRRAARARDPASLGAPAEVDWVARGAVGPVLDQGQCGSCWAFSAAEAITGGYFLATGALLPMSPQQLTSCDRGGPNGDAGCNGGLPSNAFGWVKEHGICALRDHPYSSALGSAGTCLTACTPVAALSGYVAVPPRDEAAMLAALAERPLSVAVEADARSFLMYKGGVFDDSRCGTSLDHAVYLVGYGVNSADNTPYWTLKNSWGPSWGEGGYMRIIRGHNLCGVAQLATYPVGVRPCVNCSAGDTSGGADDGGAGGGGGSSSTSLVVTVVFAVIALALGLGLGLGLS</sequence>
<dbReference type="PROSITE" id="PS00640">
    <property type="entry name" value="THIOL_PROTEASE_ASN"/>
    <property type="match status" value="1"/>
</dbReference>
<comment type="caution">
    <text evidence="7">The sequence shown here is derived from an EMBL/GenBank/DDBJ whole genome shotgun (WGS) entry which is preliminary data.</text>
</comment>
<evidence type="ECO:0000313" key="8">
    <source>
        <dbReference type="Proteomes" id="UP000751190"/>
    </source>
</evidence>
<evidence type="ECO:0000313" key="7">
    <source>
        <dbReference type="EMBL" id="KAG8457364.1"/>
    </source>
</evidence>
<dbReference type="EMBL" id="JAGTXO010000072">
    <property type="protein sequence ID" value="KAG8457364.1"/>
    <property type="molecule type" value="Genomic_DNA"/>
</dbReference>
<evidence type="ECO:0000256" key="2">
    <source>
        <dbReference type="ARBA" id="ARBA00023157"/>
    </source>
</evidence>
<dbReference type="InterPro" id="IPR000668">
    <property type="entry name" value="Peptidase_C1A_C"/>
</dbReference>
<keyword evidence="4" id="KW-0472">Membrane</keyword>
<feature type="transmembrane region" description="Helical" evidence="4">
    <location>
        <begin position="461"/>
        <end position="482"/>
    </location>
</feature>
<evidence type="ECO:0000256" key="4">
    <source>
        <dbReference type="SAM" id="Phobius"/>
    </source>
</evidence>
<dbReference type="GO" id="GO:0006508">
    <property type="term" value="P:proteolysis"/>
    <property type="evidence" value="ECO:0007669"/>
    <property type="project" value="InterPro"/>
</dbReference>
<feature type="signal peptide" evidence="5">
    <location>
        <begin position="1"/>
        <end position="37"/>
    </location>
</feature>
<dbReference type="InterPro" id="IPR000169">
    <property type="entry name" value="Pept_cys_AS"/>
</dbReference>
<dbReference type="InterPro" id="IPR038765">
    <property type="entry name" value="Papain-like_cys_pep_sf"/>
</dbReference>
<feature type="chain" id="PRO_5035265773" description="Peptidase C1A papain C-terminal domain-containing protein" evidence="5">
    <location>
        <begin position="38"/>
        <end position="483"/>
    </location>
</feature>
<dbReference type="PROSITE" id="PS00639">
    <property type="entry name" value="THIOL_PROTEASE_HIS"/>
    <property type="match status" value="1"/>
</dbReference>
<keyword evidence="8" id="KW-1185">Reference proteome</keyword>
<feature type="domain" description="Peptidase C1A papain C-terminal" evidence="6">
    <location>
        <begin position="211"/>
        <end position="428"/>
    </location>
</feature>
<protein>
    <recommendedName>
        <fullName evidence="6">Peptidase C1A papain C-terminal domain-containing protein</fullName>
    </recommendedName>
</protein>
<organism evidence="7 8">
    <name type="scientific">Diacronema lutheri</name>
    <name type="common">Unicellular marine alga</name>
    <name type="synonym">Monochrysis lutheri</name>
    <dbReference type="NCBI Taxonomy" id="2081491"/>
    <lineage>
        <taxon>Eukaryota</taxon>
        <taxon>Haptista</taxon>
        <taxon>Haptophyta</taxon>
        <taxon>Pavlovophyceae</taxon>
        <taxon>Pavlovales</taxon>
        <taxon>Pavlovaceae</taxon>
        <taxon>Diacronema</taxon>
    </lineage>
</organism>
<evidence type="ECO:0000256" key="1">
    <source>
        <dbReference type="ARBA" id="ARBA00008455"/>
    </source>
</evidence>
<dbReference type="OMA" id="WIATELF"/>
<dbReference type="FunFam" id="3.90.70.10:FF:000332">
    <property type="entry name" value="Cathepsin L1"/>
    <property type="match status" value="1"/>
</dbReference>
<dbReference type="PROSITE" id="PS00139">
    <property type="entry name" value="THIOL_PROTEASE_CYS"/>
    <property type="match status" value="1"/>
</dbReference>
<name>A0A8J5X492_DIALT</name>
<dbReference type="InterPro" id="IPR013128">
    <property type="entry name" value="Peptidase_C1A"/>
</dbReference>
<evidence type="ECO:0000256" key="3">
    <source>
        <dbReference type="SAM" id="MobiDB-lite"/>
    </source>
</evidence>
<reference evidence="7" key="1">
    <citation type="submission" date="2021-05" db="EMBL/GenBank/DDBJ databases">
        <title>The genome of the haptophyte Pavlova lutheri (Diacronema luteri, Pavlovales) - a model for lipid biosynthesis in eukaryotic algae.</title>
        <authorList>
            <person name="Hulatt C.J."/>
            <person name="Posewitz M.C."/>
        </authorList>
    </citation>
    <scope>NUCLEOTIDE SEQUENCE</scope>
    <source>
        <strain evidence="7">NIVA-4/92</strain>
    </source>
</reference>
<dbReference type="SMART" id="SM00645">
    <property type="entry name" value="Pept_C1"/>
    <property type="match status" value="1"/>
</dbReference>
<dbReference type="GO" id="GO:0008234">
    <property type="term" value="F:cysteine-type peptidase activity"/>
    <property type="evidence" value="ECO:0007669"/>
    <property type="project" value="InterPro"/>
</dbReference>
<evidence type="ECO:0000256" key="5">
    <source>
        <dbReference type="SAM" id="SignalP"/>
    </source>
</evidence>
<keyword evidence="2" id="KW-1015">Disulfide bond</keyword>
<dbReference type="AlphaFoldDB" id="A0A8J5X492"/>
<proteinExistence type="inferred from homology"/>
<dbReference type="InterPro" id="IPR039417">
    <property type="entry name" value="Peptidase_C1A_papain-like"/>
</dbReference>
<keyword evidence="4" id="KW-0812">Transmembrane</keyword>
<dbReference type="PANTHER" id="PTHR12411">
    <property type="entry name" value="CYSTEINE PROTEASE FAMILY C1-RELATED"/>
    <property type="match status" value="1"/>
</dbReference>
<dbReference type="InterPro" id="IPR025660">
    <property type="entry name" value="Pept_his_AS"/>
</dbReference>
<dbReference type="CDD" id="cd02248">
    <property type="entry name" value="Peptidase_C1A"/>
    <property type="match status" value="1"/>
</dbReference>
<dbReference type="PRINTS" id="PR00705">
    <property type="entry name" value="PAPAIN"/>
</dbReference>
<dbReference type="Proteomes" id="UP000751190">
    <property type="component" value="Unassembled WGS sequence"/>
</dbReference>
<keyword evidence="4" id="KW-1133">Transmembrane helix</keyword>
<accession>A0A8J5X492</accession>
<dbReference type="Pfam" id="PF00112">
    <property type="entry name" value="Peptidase_C1"/>
    <property type="match status" value="1"/>
</dbReference>
<keyword evidence="5" id="KW-0732">Signal</keyword>
<feature type="region of interest" description="Disordered" evidence="3">
    <location>
        <begin position="188"/>
        <end position="207"/>
    </location>
</feature>